<feature type="transmembrane region" description="Helical" evidence="1">
    <location>
        <begin position="20"/>
        <end position="38"/>
    </location>
</feature>
<organism evidence="2 3">
    <name type="scientific">Streptococcus loxodontisalivarius</name>
    <dbReference type="NCBI Taxonomy" id="1349415"/>
    <lineage>
        <taxon>Bacteria</taxon>
        <taxon>Bacillati</taxon>
        <taxon>Bacillota</taxon>
        <taxon>Bacilli</taxon>
        <taxon>Lactobacillales</taxon>
        <taxon>Streptococcaceae</taxon>
        <taxon>Streptococcus</taxon>
    </lineage>
</organism>
<evidence type="ECO:0008006" key="4">
    <source>
        <dbReference type="Google" id="ProtNLM"/>
    </source>
</evidence>
<name>A0ABS2PUL1_9STRE</name>
<evidence type="ECO:0000313" key="3">
    <source>
        <dbReference type="Proteomes" id="UP000697472"/>
    </source>
</evidence>
<keyword evidence="1" id="KW-1133">Transmembrane helix</keyword>
<proteinExistence type="predicted"/>
<gene>
    <name evidence="2" type="ORF">JOC28_002053</name>
</gene>
<dbReference type="Proteomes" id="UP000697472">
    <property type="component" value="Unassembled WGS sequence"/>
</dbReference>
<keyword evidence="1" id="KW-0472">Membrane</keyword>
<accession>A0ABS2PUL1</accession>
<evidence type="ECO:0000256" key="1">
    <source>
        <dbReference type="SAM" id="Phobius"/>
    </source>
</evidence>
<comment type="caution">
    <text evidence="2">The sequence shown here is derived from an EMBL/GenBank/DDBJ whole genome shotgun (WGS) entry which is preliminary data.</text>
</comment>
<reference evidence="2 3" key="1">
    <citation type="submission" date="2021-01" db="EMBL/GenBank/DDBJ databases">
        <title>Genomic Encyclopedia of Type Strains, Phase IV (KMG-IV): sequencing the most valuable type-strain genomes for metagenomic binning, comparative biology and taxonomic classification.</title>
        <authorList>
            <person name="Goeker M."/>
        </authorList>
    </citation>
    <scope>NUCLEOTIDE SEQUENCE [LARGE SCALE GENOMIC DNA]</scope>
    <source>
        <strain evidence="2 3">DSM 27382</strain>
    </source>
</reference>
<dbReference type="EMBL" id="JAFBEH010000073">
    <property type="protein sequence ID" value="MBM7643742.1"/>
    <property type="molecule type" value="Genomic_DNA"/>
</dbReference>
<protein>
    <recommendedName>
        <fullName evidence="4">DUF2628 domain-containing protein</fullName>
    </recommendedName>
</protein>
<keyword evidence="1" id="KW-0812">Transmembrane</keyword>
<sequence length="104" mass="11795">MKVNLKNPETNQTKSVKVGFSWTTFFFGFFVPLFRADWKWFGIMLGTSLLVGIIFTVLNASGGSWAVSVGFAFIYNNEYIKDLIKKGWKPVSEEDSSIITKKVK</sequence>
<evidence type="ECO:0000313" key="2">
    <source>
        <dbReference type="EMBL" id="MBM7643742.1"/>
    </source>
</evidence>
<dbReference type="RefSeq" id="WP_205010576.1">
    <property type="nucleotide sequence ID" value="NZ_JAFBEH010000073.1"/>
</dbReference>
<feature type="transmembrane region" description="Helical" evidence="1">
    <location>
        <begin position="50"/>
        <end position="75"/>
    </location>
</feature>
<keyword evidence="3" id="KW-1185">Reference proteome</keyword>